<dbReference type="AlphaFoldDB" id="A0A8T4L5V9"/>
<dbReference type="Proteomes" id="UP000675968">
    <property type="component" value="Unassembled WGS sequence"/>
</dbReference>
<protein>
    <submittedName>
        <fullName evidence="1">Uncharacterized protein</fullName>
    </submittedName>
</protein>
<sequence length="291" mass="34437">MARYRIKGYDVIKRRMTRTGEFIKTYSKTQLERIRIRLLRIARGRMKALHENAEKAAEQFLKALLEINRLPKGTEPAIEQEKNLWILETKLYQATGEVYRKAVYYSFLLGEHQPLNRAYLTRAMKLTTQARVPAVTQWLSAYDRLLEKPQFFREKMFVANFEANNPGFQNASENFDFARRAMARSHIEGRRVRRTIYARYSKGGFDETQLARMYVRQIARNMDTFTSVLSARQEQLRLVWAALRQQRRLHPNFTIHFAELVRQNQELVQETSIESRKWRGLLAELGGRLTE</sequence>
<comment type="caution">
    <text evidence="1">The sequence shown here is derived from an EMBL/GenBank/DDBJ whole genome shotgun (WGS) entry which is preliminary data.</text>
</comment>
<dbReference type="EMBL" id="JAGVWC010000011">
    <property type="protein sequence ID" value="MBS3062007.1"/>
    <property type="molecule type" value="Genomic_DNA"/>
</dbReference>
<reference evidence="1" key="2">
    <citation type="submission" date="2021-05" db="EMBL/GenBank/DDBJ databases">
        <title>Protein family content uncovers lineage relationships and bacterial pathway maintenance mechanisms in DPANN archaea.</title>
        <authorList>
            <person name="Castelle C.J."/>
            <person name="Meheust R."/>
            <person name="Jaffe A.L."/>
            <person name="Seitz K."/>
            <person name="Gong X."/>
            <person name="Baker B.J."/>
            <person name="Banfield J.F."/>
        </authorList>
    </citation>
    <scope>NUCLEOTIDE SEQUENCE</scope>
    <source>
        <strain evidence="1">RIFCSPLOWO2_01_FULL_AR10_48_17</strain>
    </source>
</reference>
<accession>A0A8T4L5V9</accession>
<evidence type="ECO:0000313" key="2">
    <source>
        <dbReference type="Proteomes" id="UP000675968"/>
    </source>
</evidence>
<organism evidence="1 2">
    <name type="scientific">Candidatus Iainarchaeum sp</name>
    <dbReference type="NCBI Taxonomy" id="3101447"/>
    <lineage>
        <taxon>Archaea</taxon>
        <taxon>Candidatus Iainarchaeota</taxon>
        <taxon>Candidatus Iainarchaeia</taxon>
        <taxon>Candidatus Iainarchaeales</taxon>
        <taxon>Candidatus Iainarchaeaceae</taxon>
        <taxon>Candidatus Iainarchaeum</taxon>
    </lineage>
</organism>
<name>A0A8T4L5V9_9ARCH</name>
<reference evidence="1" key="1">
    <citation type="submission" date="2021-03" db="EMBL/GenBank/DDBJ databases">
        <authorList>
            <person name="Jaffe A."/>
        </authorList>
    </citation>
    <scope>NUCLEOTIDE SEQUENCE</scope>
    <source>
        <strain evidence="1">RIFCSPLOWO2_01_FULL_AR10_48_17</strain>
    </source>
</reference>
<evidence type="ECO:0000313" key="1">
    <source>
        <dbReference type="EMBL" id="MBS3062007.1"/>
    </source>
</evidence>
<proteinExistence type="predicted"/>
<gene>
    <name evidence="1" type="ORF">J4215_05490</name>
</gene>